<dbReference type="EMBL" id="CP002869">
    <property type="protein sequence ID" value="AEI41050.1"/>
    <property type="molecule type" value="Genomic_DNA"/>
</dbReference>
<organism evidence="1 2">
    <name type="scientific">Paenibacillus mucilaginosus (strain KNP414)</name>
    <dbReference type="NCBI Taxonomy" id="1036673"/>
    <lineage>
        <taxon>Bacteria</taxon>
        <taxon>Bacillati</taxon>
        <taxon>Bacillota</taxon>
        <taxon>Bacilli</taxon>
        <taxon>Bacillales</taxon>
        <taxon>Paenibacillaceae</taxon>
        <taxon>Paenibacillus</taxon>
    </lineage>
</organism>
<protein>
    <submittedName>
        <fullName evidence="1">Uncharacterized protein</fullName>
    </submittedName>
</protein>
<dbReference type="RefSeq" id="WP_013916211.1">
    <property type="nucleotide sequence ID" value="NC_015690.1"/>
</dbReference>
<name>F8F865_PAEMK</name>
<reference evidence="1 2" key="2">
    <citation type="journal article" date="2013" name="Genome Announc.">
        <title>Genome Sequence of Growth-Improving Paenibacillus mucilaginosus Strain KNP414.</title>
        <authorList>
            <person name="Lu J.J."/>
            <person name="Wang J.F."/>
            <person name="Hu X.F."/>
        </authorList>
    </citation>
    <scope>NUCLEOTIDE SEQUENCE [LARGE SCALE GENOMIC DNA]</scope>
    <source>
        <strain evidence="1 2">KNP414</strain>
    </source>
</reference>
<sequence length="212" mass="24769">MSGYFSVYYTFPYASVTPKFVREVYEIVFKYYPFQAGYWEAENDSLEEIIEWNADLLARRFQLGYDQHVRHDYKQVLLQSGRHSHLRLFWNIEDSGEVSLNMIAPENEVLFEGVPWRFKGEQIQDFIGLSVELWQTRLLSSVQTYLECDGPRDTTEILQGAMPAYDPFCIVDEDTYLKLEEAAKRSGCSAKPIPRGVLLIQAEYADWVERYG</sequence>
<gene>
    <name evidence="1" type="ordered locus">KNP414_02489</name>
</gene>
<dbReference type="HOGENOM" id="CLU_087210_0_0_9"/>
<proteinExistence type="predicted"/>
<evidence type="ECO:0000313" key="1">
    <source>
        <dbReference type="EMBL" id="AEI41050.1"/>
    </source>
</evidence>
<dbReference type="KEGG" id="pms:KNP414_02489"/>
<dbReference type="Proteomes" id="UP000006620">
    <property type="component" value="Chromosome"/>
</dbReference>
<dbReference type="AlphaFoldDB" id="F8F865"/>
<dbReference type="PATRIC" id="fig|1036673.3.peg.2251"/>
<evidence type="ECO:0000313" key="2">
    <source>
        <dbReference type="Proteomes" id="UP000006620"/>
    </source>
</evidence>
<accession>F8F865</accession>
<reference evidence="2" key="1">
    <citation type="submission" date="2011-06" db="EMBL/GenBank/DDBJ databases">
        <title>Complete genome sequence of Paenibacillus mucilaginosus KNP414.</title>
        <authorList>
            <person name="Wang J."/>
            <person name="Hu S."/>
            <person name="Hu X."/>
            <person name="Zhang B."/>
            <person name="Dong D."/>
            <person name="Zhang S."/>
            <person name="Zhao K."/>
            <person name="Wu D."/>
        </authorList>
    </citation>
    <scope>NUCLEOTIDE SEQUENCE [LARGE SCALE GENOMIC DNA]</scope>
    <source>
        <strain evidence="2">KNP414</strain>
    </source>
</reference>